<dbReference type="EMBL" id="JBHSTQ010000012">
    <property type="protein sequence ID" value="MFC6387261.1"/>
    <property type="molecule type" value="Genomic_DNA"/>
</dbReference>
<dbReference type="PROSITE" id="PS51819">
    <property type="entry name" value="VOC"/>
    <property type="match status" value="2"/>
</dbReference>
<evidence type="ECO:0000313" key="3">
    <source>
        <dbReference type="Proteomes" id="UP001596267"/>
    </source>
</evidence>
<gene>
    <name evidence="2" type="ORF">ACFP7A_11655</name>
</gene>
<dbReference type="PANTHER" id="PTHR36110">
    <property type="entry name" value="RING-CLEAVING DIOXYGENASE MHQE-RELATED"/>
    <property type="match status" value="1"/>
</dbReference>
<protein>
    <submittedName>
        <fullName evidence="2">Ring-cleaving dioxygenase</fullName>
    </submittedName>
</protein>
<feature type="domain" description="VOC" evidence="1">
    <location>
        <begin position="7"/>
        <end position="133"/>
    </location>
</feature>
<dbReference type="Pfam" id="PF00903">
    <property type="entry name" value="Glyoxalase"/>
    <property type="match status" value="2"/>
</dbReference>
<dbReference type="RefSeq" id="WP_253076919.1">
    <property type="nucleotide sequence ID" value="NZ_JAMXWN010000012.1"/>
</dbReference>
<reference evidence="3" key="1">
    <citation type="journal article" date="2019" name="Int. J. Syst. Evol. Microbiol.">
        <title>The Global Catalogue of Microorganisms (GCM) 10K type strain sequencing project: providing services to taxonomists for standard genome sequencing and annotation.</title>
        <authorList>
            <consortium name="The Broad Institute Genomics Platform"/>
            <consortium name="The Broad Institute Genome Sequencing Center for Infectious Disease"/>
            <person name="Wu L."/>
            <person name="Ma J."/>
        </authorList>
    </citation>
    <scope>NUCLEOTIDE SEQUENCE [LARGE SCALE GENOMIC DNA]</scope>
    <source>
        <strain evidence="3">CCUG 42001</strain>
    </source>
</reference>
<comment type="caution">
    <text evidence="2">The sequence shown here is derived from an EMBL/GenBank/DDBJ whole genome shotgun (WGS) entry which is preliminary data.</text>
</comment>
<dbReference type="InterPro" id="IPR029068">
    <property type="entry name" value="Glyas_Bleomycin-R_OHBP_Dase"/>
</dbReference>
<dbReference type="GO" id="GO:0051213">
    <property type="term" value="F:dioxygenase activity"/>
    <property type="evidence" value="ECO:0007669"/>
    <property type="project" value="UniProtKB-KW"/>
</dbReference>
<dbReference type="SUPFAM" id="SSF54593">
    <property type="entry name" value="Glyoxalase/Bleomycin resistance protein/Dihydroxybiphenyl dioxygenase"/>
    <property type="match status" value="1"/>
</dbReference>
<evidence type="ECO:0000313" key="2">
    <source>
        <dbReference type="EMBL" id="MFC6387261.1"/>
    </source>
</evidence>
<keyword evidence="3" id="KW-1185">Reference proteome</keyword>
<proteinExistence type="predicted"/>
<feature type="domain" description="VOC" evidence="1">
    <location>
        <begin position="158"/>
        <end position="277"/>
    </location>
</feature>
<keyword evidence="2" id="KW-0560">Oxidoreductase</keyword>
<organism evidence="2 3">
    <name type="scientific">Sporolactobacillus kofuensis</name>
    <dbReference type="NCBI Taxonomy" id="269672"/>
    <lineage>
        <taxon>Bacteria</taxon>
        <taxon>Bacillati</taxon>
        <taxon>Bacillota</taxon>
        <taxon>Bacilli</taxon>
        <taxon>Bacillales</taxon>
        <taxon>Sporolactobacillaceae</taxon>
        <taxon>Sporolactobacillus</taxon>
    </lineage>
</organism>
<dbReference type="InterPro" id="IPR004360">
    <property type="entry name" value="Glyas_Fos-R_dOase_dom"/>
</dbReference>
<dbReference type="InterPro" id="IPR037523">
    <property type="entry name" value="VOC_core"/>
</dbReference>
<dbReference type="PANTHER" id="PTHR36110:SF3">
    <property type="entry name" value="VOC DOMAIN-CONTAINING PROTEIN"/>
    <property type="match status" value="1"/>
</dbReference>
<accession>A0ABW1WFY2</accession>
<sequence length="315" mass="35587">MMNQLFGLHHVSLVTSNAKKNAQFYMNVLGMRMVKKTVNQDDVSVYHLFYADQKGSPGTDLTFFEFPGTMATVKGTNSISRVSLRVPSDQSLTYWINRFDTLNVPHKQVSKLFGHNVLEFEDFDGTPLRFVSDEKNKGVSGGIPWKNGPIPLEHAIYGLGPVSITVSRLALIRSFLIDVLTFREIAEEEDQILFEVGEGGHGAQVIVREDTTHSPERPGYGSVHHVAFRVADRDALNEWIKRMNQTGLPNSGFVDRFYFQSLYVREFNHILFEFATDGPGFATDENEDVLGERLSLPPFLEGQRAFIEQQLEPLN</sequence>
<evidence type="ECO:0000259" key="1">
    <source>
        <dbReference type="PROSITE" id="PS51819"/>
    </source>
</evidence>
<name>A0ABW1WFY2_9BACL</name>
<keyword evidence="2" id="KW-0223">Dioxygenase</keyword>
<dbReference type="Gene3D" id="3.10.180.10">
    <property type="entry name" value="2,3-Dihydroxybiphenyl 1,2-Dioxygenase, domain 1"/>
    <property type="match status" value="2"/>
</dbReference>
<dbReference type="CDD" id="cd08347">
    <property type="entry name" value="PcpA_C_like"/>
    <property type="match status" value="1"/>
</dbReference>
<dbReference type="InterPro" id="IPR052537">
    <property type="entry name" value="Extradiol_RC_dioxygenase"/>
</dbReference>
<dbReference type="Proteomes" id="UP001596267">
    <property type="component" value="Unassembled WGS sequence"/>
</dbReference>